<evidence type="ECO:0000256" key="2">
    <source>
        <dbReference type="ARBA" id="ARBA00022771"/>
    </source>
</evidence>
<keyword evidence="1" id="KW-0479">Metal-binding</keyword>
<dbReference type="OrthoDB" id="8062037at2759"/>
<dbReference type="SMART" id="SM00184">
    <property type="entry name" value="RING"/>
    <property type="match status" value="1"/>
</dbReference>
<keyword evidence="8" id="KW-1185">Reference proteome</keyword>
<evidence type="ECO:0000256" key="5">
    <source>
        <dbReference type="SAM" id="Phobius"/>
    </source>
</evidence>
<evidence type="ECO:0000313" key="7">
    <source>
        <dbReference type="EMBL" id="KAG9258893.1"/>
    </source>
</evidence>
<evidence type="ECO:0000256" key="3">
    <source>
        <dbReference type="ARBA" id="ARBA00022833"/>
    </source>
</evidence>
<gene>
    <name evidence="7" type="ORF">F5Z01DRAFT_669627</name>
</gene>
<keyword evidence="5" id="KW-0472">Membrane</keyword>
<evidence type="ECO:0000313" key="8">
    <source>
        <dbReference type="Proteomes" id="UP000887229"/>
    </source>
</evidence>
<evidence type="ECO:0000256" key="1">
    <source>
        <dbReference type="ARBA" id="ARBA00022723"/>
    </source>
</evidence>
<accession>A0A9P7ZV48</accession>
<keyword evidence="3" id="KW-0862">Zinc</keyword>
<keyword evidence="5" id="KW-0812">Transmembrane</keyword>
<dbReference type="Pfam" id="PF13639">
    <property type="entry name" value="zf-RING_2"/>
    <property type="match status" value="1"/>
</dbReference>
<evidence type="ECO:0000259" key="6">
    <source>
        <dbReference type="PROSITE" id="PS50089"/>
    </source>
</evidence>
<evidence type="ECO:0000256" key="4">
    <source>
        <dbReference type="PROSITE-ProRule" id="PRU00175"/>
    </source>
</evidence>
<dbReference type="GeneID" id="70295346"/>
<dbReference type="SUPFAM" id="SSF57850">
    <property type="entry name" value="RING/U-box"/>
    <property type="match status" value="1"/>
</dbReference>
<sequence length="245" mass="26987">MPSLRIGPRGEASVPSSIRGRNLGVIIGCVIGIAILIFIARRLFGHAKRSRRGESMLGSRHNERPRYPDSAQFMRFCARRAQHMQRAQKKEHLLSTEELNAVAPLTTLGQASAPAAETIRTSDLGQIRRPPAAALPLGSRLDVKPSIRPKVSPVFSLEPIDEKKEMAGRVTVEEIHDPSEQPRPSSSDAFLCSVCLGEAQSEDAIRITPCFHGFHDDCLAEWLTSYQNRCPLCQRCLKPGGTESI</sequence>
<dbReference type="GO" id="GO:0008270">
    <property type="term" value="F:zinc ion binding"/>
    <property type="evidence" value="ECO:0007669"/>
    <property type="project" value="UniProtKB-KW"/>
</dbReference>
<dbReference type="PROSITE" id="PS50089">
    <property type="entry name" value="ZF_RING_2"/>
    <property type="match status" value="1"/>
</dbReference>
<dbReference type="PANTHER" id="PTHR45676">
    <property type="entry name" value="RING-H2 FINGER PROTEIN ATL51-RELATED"/>
    <property type="match status" value="1"/>
</dbReference>
<proteinExistence type="predicted"/>
<feature type="domain" description="RING-type" evidence="6">
    <location>
        <begin position="192"/>
        <end position="234"/>
    </location>
</feature>
<dbReference type="InterPro" id="IPR001841">
    <property type="entry name" value="Znf_RING"/>
</dbReference>
<dbReference type="AlphaFoldDB" id="A0A9P7ZV48"/>
<dbReference type="Gene3D" id="3.30.40.10">
    <property type="entry name" value="Zinc/RING finger domain, C3HC4 (zinc finger)"/>
    <property type="match status" value="1"/>
</dbReference>
<protein>
    <recommendedName>
        <fullName evidence="6">RING-type domain-containing protein</fullName>
    </recommendedName>
</protein>
<dbReference type="Proteomes" id="UP000887229">
    <property type="component" value="Unassembled WGS sequence"/>
</dbReference>
<keyword evidence="5" id="KW-1133">Transmembrane helix</keyword>
<reference evidence="7" key="1">
    <citation type="journal article" date="2021" name="IMA Fungus">
        <title>Genomic characterization of three marine fungi, including Emericellopsis atlantica sp. nov. with signatures of a generalist lifestyle and marine biomass degradation.</title>
        <authorList>
            <person name="Hagestad O.C."/>
            <person name="Hou L."/>
            <person name="Andersen J.H."/>
            <person name="Hansen E.H."/>
            <person name="Altermark B."/>
            <person name="Li C."/>
            <person name="Kuhnert E."/>
            <person name="Cox R.J."/>
            <person name="Crous P.W."/>
            <person name="Spatafora J.W."/>
            <person name="Lail K."/>
            <person name="Amirebrahimi M."/>
            <person name="Lipzen A."/>
            <person name="Pangilinan J."/>
            <person name="Andreopoulos W."/>
            <person name="Hayes R.D."/>
            <person name="Ng V."/>
            <person name="Grigoriev I.V."/>
            <person name="Jackson S.A."/>
            <person name="Sutton T.D.S."/>
            <person name="Dobson A.D.W."/>
            <person name="Rama T."/>
        </authorList>
    </citation>
    <scope>NUCLEOTIDE SEQUENCE</scope>
    <source>
        <strain evidence="7">TS7</strain>
    </source>
</reference>
<dbReference type="EMBL" id="MU251242">
    <property type="protein sequence ID" value="KAG9258893.1"/>
    <property type="molecule type" value="Genomic_DNA"/>
</dbReference>
<dbReference type="InterPro" id="IPR013083">
    <property type="entry name" value="Znf_RING/FYVE/PHD"/>
</dbReference>
<organism evidence="7 8">
    <name type="scientific">Emericellopsis atlantica</name>
    <dbReference type="NCBI Taxonomy" id="2614577"/>
    <lineage>
        <taxon>Eukaryota</taxon>
        <taxon>Fungi</taxon>
        <taxon>Dikarya</taxon>
        <taxon>Ascomycota</taxon>
        <taxon>Pezizomycotina</taxon>
        <taxon>Sordariomycetes</taxon>
        <taxon>Hypocreomycetidae</taxon>
        <taxon>Hypocreales</taxon>
        <taxon>Bionectriaceae</taxon>
        <taxon>Emericellopsis</taxon>
    </lineage>
</organism>
<dbReference type="InterPro" id="IPR011016">
    <property type="entry name" value="Znf_RING-CH"/>
</dbReference>
<dbReference type="CDD" id="cd16448">
    <property type="entry name" value="RING-H2"/>
    <property type="match status" value="1"/>
</dbReference>
<feature type="transmembrane region" description="Helical" evidence="5">
    <location>
        <begin position="23"/>
        <end position="44"/>
    </location>
</feature>
<keyword evidence="2 4" id="KW-0863">Zinc-finger</keyword>
<dbReference type="RefSeq" id="XP_046122817.1">
    <property type="nucleotide sequence ID" value="XM_046264443.1"/>
</dbReference>
<name>A0A9P7ZV48_9HYPO</name>
<comment type="caution">
    <text evidence="7">The sequence shown here is derived from an EMBL/GenBank/DDBJ whole genome shotgun (WGS) entry which is preliminary data.</text>
</comment>
<dbReference type="SMART" id="SM00744">
    <property type="entry name" value="RINGv"/>
    <property type="match status" value="1"/>
</dbReference>